<keyword evidence="2" id="KW-1185">Reference proteome</keyword>
<dbReference type="EMBL" id="RAWG01000090">
    <property type="protein sequence ID" value="RKH42277.1"/>
    <property type="molecule type" value="Genomic_DNA"/>
</dbReference>
<gene>
    <name evidence="1" type="ORF">D7X12_16145</name>
</gene>
<dbReference type="AlphaFoldDB" id="A0A3A8ND44"/>
<name>A0A3A8ND44_9BACT</name>
<organism evidence="1 2">
    <name type="scientific">Corallococcus sicarius</name>
    <dbReference type="NCBI Taxonomy" id="2316726"/>
    <lineage>
        <taxon>Bacteria</taxon>
        <taxon>Pseudomonadati</taxon>
        <taxon>Myxococcota</taxon>
        <taxon>Myxococcia</taxon>
        <taxon>Myxococcales</taxon>
        <taxon>Cystobacterineae</taxon>
        <taxon>Myxococcaceae</taxon>
        <taxon>Corallococcus</taxon>
    </lineage>
</organism>
<dbReference type="Proteomes" id="UP000273405">
    <property type="component" value="Unassembled WGS sequence"/>
</dbReference>
<evidence type="ECO:0000313" key="1">
    <source>
        <dbReference type="EMBL" id="RKH42277.1"/>
    </source>
</evidence>
<protein>
    <submittedName>
        <fullName evidence="1">Uncharacterized protein</fullName>
    </submittedName>
</protein>
<comment type="caution">
    <text evidence="1">The sequence shown here is derived from an EMBL/GenBank/DDBJ whole genome shotgun (WGS) entry which is preliminary data.</text>
</comment>
<evidence type="ECO:0000313" key="2">
    <source>
        <dbReference type="Proteomes" id="UP000273405"/>
    </source>
</evidence>
<proteinExistence type="predicted"/>
<sequence>MPSWVNPSPPSLVKIPRTSQQVVHAIRTPKTRKLPGFIQASLSPTVVPDGGGLKLNGVS</sequence>
<reference evidence="2" key="1">
    <citation type="submission" date="2018-09" db="EMBL/GenBank/DDBJ databases">
        <authorList>
            <person name="Livingstone P.G."/>
            <person name="Whitworth D.E."/>
        </authorList>
    </citation>
    <scope>NUCLEOTIDE SEQUENCE [LARGE SCALE GENOMIC DNA]</scope>
    <source>
        <strain evidence="2">CA040B</strain>
    </source>
</reference>
<accession>A0A3A8ND44</accession>